<evidence type="ECO:0000313" key="2">
    <source>
        <dbReference type="EMBL" id="CAE0820718.1"/>
    </source>
</evidence>
<evidence type="ECO:0000256" key="1">
    <source>
        <dbReference type="SAM" id="MobiDB-lite"/>
    </source>
</evidence>
<reference evidence="2" key="1">
    <citation type="submission" date="2021-01" db="EMBL/GenBank/DDBJ databases">
        <authorList>
            <person name="Corre E."/>
            <person name="Pelletier E."/>
            <person name="Niang G."/>
            <person name="Scheremetjew M."/>
            <person name="Finn R."/>
            <person name="Kale V."/>
            <person name="Holt S."/>
            <person name="Cochrane G."/>
            <person name="Meng A."/>
            <person name="Brown T."/>
            <person name="Cohen L."/>
        </authorList>
    </citation>
    <scope>NUCLEOTIDE SEQUENCE</scope>
    <source>
        <strain evidence="2">CCMP1594</strain>
    </source>
</reference>
<dbReference type="EMBL" id="HBJA01091664">
    <property type="protein sequence ID" value="CAE0820718.1"/>
    <property type="molecule type" value="Transcribed_RNA"/>
</dbReference>
<feature type="region of interest" description="Disordered" evidence="1">
    <location>
        <begin position="1"/>
        <end position="141"/>
    </location>
</feature>
<dbReference type="AlphaFoldDB" id="A0A7S4FZX8"/>
<feature type="compositionally biased region" description="Low complexity" evidence="1">
    <location>
        <begin position="24"/>
        <end position="38"/>
    </location>
</feature>
<sequence length="141" mass="15061">MDRLRRDNTRHWWMPTQGRDFCSTAPTTNAHQTTAAQHKIAKARNGTGAPTTTHESGPQPKTIAAPTISGRPTSKLQPQPPTSSNARCAAPCTDRQAGRKSPESSAKLSQSGRHREPCSFVATGKVQTHHLGRSAPSSSAA</sequence>
<gene>
    <name evidence="2" type="ORF">EGYM00163_LOCUS31890</name>
</gene>
<accession>A0A7S4FZX8</accession>
<feature type="compositionally biased region" description="Polar residues" evidence="1">
    <location>
        <begin position="70"/>
        <end position="86"/>
    </location>
</feature>
<protein>
    <submittedName>
        <fullName evidence="2">Uncharacterized protein</fullName>
    </submittedName>
</protein>
<proteinExistence type="predicted"/>
<feature type="compositionally biased region" description="Basic and acidic residues" evidence="1">
    <location>
        <begin position="1"/>
        <end position="10"/>
    </location>
</feature>
<name>A0A7S4FZX8_9EUGL</name>
<organism evidence="2">
    <name type="scientific">Eutreptiella gymnastica</name>
    <dbReference type="NCBI Taxonomy" id="73025"/>
    <lineage>
        <taxon>Eukaryota</taxon>
        <taxon>Discoba</taxon>
        <taxon>Euglenozoa</taxon>
        <taxon>Euglenida</taxon>
        <taxon>Spirocuta</taxon>
        <taxon>Euglenophyceae</taxon>
        <taxon>Eutreptiales</taxon>
        <taxon>Eutreptiaceae</taxon>
        <taxon>Eutreptiella</taxon>
    </lineage>
</organism>